<keyword evidence="5" id="KW-0539">Nucleus</keyword>
<evidence type="ECO:0000259" key="8">
    <source>
        <dbReference type="Pfam" id="PF04719"/>
    </source>
</evidence>
<dbReference type="GO" id="GO:0046982">
    <property type="term" value="F:protein heterodimerization activity"/>
    <property type="evidence" value="ECO:0007669"/>
    <property type="project" value="InterPro"/>
</dbReference>
<dbReference type="FunFam" id="1.10.20.10:FF:000061">
    <property type="entry name" value="TFIID subunit"/>
    <property type="match status" value="1"/>
</dbReference>
<feature type="domain" description="TAFII28-like protein" evidence="8">
    <location>
        <begin position="2"/>
        <end position="85"/>
    </location>
</feature>
<dbReference type="AlphaFoldDB" id="A0A6B2LQJ3"/>
<keyword evidence="4" id="KW-0804">Transcription</keyword>
<dbReference type="EMBL" id="GIBP01010327">
    <property type="protein sequence ID" value="NDV39296.1"/>
    <property type="molecule type" value="Transcribed_RNA"/>
</dbReference>
<feature type="region of interest" description="Disordered" evidence="7">
    <location>
        <begin position="1"/>
        <end position="20"/>
    </location>
</feature>
<comment type="similarity">
    <text evidence="2">Belongs to the TAF11 family.</text>
</comment>
<protein>
    <recommendedName>
        <fullName evidence="6">Transcription initiation factor TFIID subunit 11</fullName>
    </recommendedName>
</protein>
<dbReference type="PANTHER" id="PTHR13218">
    <property type="entry name" value="TRANSCRIPTION INITIATION FACTOR TFIID SUBUNIT 11-RELATED"/>
    <property type="match status" value="1"/>
</dbReference>
<evidence type="ECO:0000256" key="5">
    <source>
        <dbReference type="ARBA" id="ARBA00023242"/>
    </source>
</evidence>
<evidence type="ECO:0000256" key="3">
    <source>
        <dbReference type="ARBA" id="ARBA00023015"/>
    </source>
</evidence>
<evidence type="ECO:0000256" key="4">
    <source>
        <dbReference type="ARBA" id="ARBA00023163"/>
    </source>
</evidence>
<reference evidence="9" key="1">
    <citation type="journal article" date="2020" name="J. Eukaryot. Microbiol.">
        <title>De novo Sequencing, Assembly and Annotation of the Transcriptome for the Free-Living Testate Amoeba Arcella intermedia.</title>
        <authorList>
            <person name="Ribeiro G.M."/>
            <person name="Porfirio-Sousa A.L."/>
            <person name="Maurer-Alcala X.X."/>
            <person name="Katz L.A."/>
            <person name="Lahr D.J.G."/>
        </authorList>
    </citation>
    <scope>NUCLEOTIDE SEQUENCE</scope>
</reference>
<accession>A0A6B2LQJ3</accession>
<organism evidence="9">
    <name type="scientific">Arcella intermedia</name>
    <dbReference type="NCBI Taxonomy" id="1963864"/>
    <lineage>
        <taxon>Eukaryota</taxon>
        <taxon>Amoebozoa</taxon>
        <taxon>Tubulinea</taxon>
        <taxon>Elardia</taxon>
        <taxon>Arcellinida</taxon>
        <taxon>Sphaerothecina</taxon>
        <taxon>Arcellidae</taxon>
        <taxon>Arcella</taxon>
    </lineage>
</organism>
<proteinExistence type="inferred from homology"/>
<dbReference type="InterPro" id="IPR009072">
    <property type="entry name" value="Histone-fold"/>
</dbReference>
<dbReference type="Gene3D" id="1.10.20.10">
    <property type="entry name" value="Histone, subunit A"/>
    <property type="match status" value="1"/>
</dbReference>
<dbReference type="CDD" id="cd08048">
    <property type="entry name" value="HFD_TAF11"/>
    <property type="match status" value="1"/>
</dbReference>
<evidence type="ECO:0000256" key="1">
    <source>
        <dbReference type="ARBA" id="ARBA00004123"/>
    </source>
</evidence>
<dbReference type="GO" id="GO:0016251">
    <property type="term" value="F:RNA polymerase II general transcription initiation factor activity"/>
    <property type="evidence" value="ECO:0007669"/>
    <property type="project" value="TreeGrafter"/>
</dbReference>
<comment type="subcellular location">
    <subcellularLocation>
        <location evidence="1">Nucleus</location>
    </subcellularLocation>
</comment>
<sequence>MVKQFTQEQMNRHESYKRSAFQKSSIKKYMTQVSGAKINQNTVIVMAGISKIFVGEVVEAAREVMEEWGDEGPIKVTHLREAYQRMKLDGRIPYTRHSDHLFKPHV</sequence>
<dbReference type="Pfam" id="PF04719">
    <property type="entry name" value="TAFII28"/>
    <property type="match status" value="1"/>
</dbReference>
<dbReference type="GO" id="GO:0051123">
    <property type="term" value="P:RNA polymerase II preinitiation complex assembly"/>
    <property type="evidence" value="ECO:0007669"/>
    <property type="project" value="InterPro"/>
</dbReference>
<evidence type="ECO:0000256" key="7">
    <source>
        <dbReference type="SAM" id="MobiDB-lite"/>
    </source>
</evidence>
<dbReference type="InterPro" id="IPR045127">
    <property type="entry name" value="TAF11-like"/>
</dbReference>
<evidence type="ECO:0000256" key="2">
    <source>
        <dbReference type="ARBA" id="ARBA00009788"/>
    </source>
</evidence>
<keyword evidence="3" id="KW-0805">Transcription regulation</keyword>
<dbReference type="InterPro" id="IPR006809">
    <property type="entry name" value="TAFII28_dom"/>
</dbReference>
<dbReference type="GO" id="GO:0005669">
    <property type="term" value="C:transcription factor TFIID complex"/>
    <property type="evidence" value="ECO:0007669"/>
    <property type="project" value="InterPro"/>
</dbReference>
<dbReference type="SUPFAM" id="SSF47113">
    <property type="entry name" value="Histone-fold"/>
    <property type="match status" value="1"/>
</dbReference>
<evidence type="ECO:0000313" key="9">
    <source>
        <dbReference type="EMBL" id="NDV39296.1"/>
    </source>
</evidence>
<name>A0A6B2LQJ3_9EUKA</name>
<evidence type="ECO:0000256" key="6">
    <source>
        <dbReference type="ARBA" id="ARBA00072882"/>
    </source>
</evidence>
<dbReference type="PANTHER" id="PTHR13218:SF8">
    <property type="entry name" value="TRANSCRIPTION INITIATION FACTOR TFIID SUBUNIT 11"/>
    <property type="match status" value="1"/>
</dbReference>